<dbReference type="AlphaFoldDB" id="A0A6J4HEM6"/>
<name>A0A6J4HEM6_9PROT</name>
<organism evidence="1">
    <name type="scientific">uncultured Craurococcus sp</name>
    <dbReference type="NCBI Taxonomy" id="1135998"/>
    <lineage>
        <taxon>Bacteria</taxon>
        <taxon>Pseudomonadati</taxon>
        <taxon>Pseudomonadota</taxon>
        <taxon>Alphaproteobacteria</taxon>
        <taxon>Acetobacterales</taxon>
        <taxon>Acetobacteraceae</taxon>
        <taxon>Craurococcus</taxon>
        <taxon>environmental samples</taxon>
    </lineage>
</organism>
<sequence length="48" mass="5061">MDVPLLVDPPRARDHVPLHFSTTGALHAAFTLRAGFGHDLIHSTGSGA</sequence>
<evidence type="ECO:0000313" key="1">
    <source>
        <dbReference type="EMBL" id="CAA9222587.1"/>
    </source>
</evidence>
<accession>A0A6J4HEM6</accession>
<dbReference type="EMBL" id="CADCTD010000014">
    <property type="protein sequence ID" value="CAA9222587.1"/>
    <property type="molecule type" value="Genomic_DNA"/>
</dbReference>
<reference evidence="1" key="1">
    <citation type="submission" date="2020-02" db="EMBL/GenBank/DDBJ databases">
        <authorList>
            <person name="Meier V. D."/>
        </authorList>
    </citation>
    <scope>NUCLEOTIDE SEQUENCE</scope>
    <source>
        <strain evidence="1">AVDCRST_MAG27</strain>
    </source>
</reference>
<gene>
    <name evidence="1" type="ORF">AVDCRST_MAG27-424</name>
</gene>
<proteinExistence type="predicted"/>
<protein>
    <submittedName>
        <fullName evidence="1">Uncharacterized protein</fullName>
    </submittedName>
</protein>